<evidence type="ECO:0000313" key="3">
    <source>
        <dbReference type="Proteomes" id="UP000006671"/>
    </source>
</evidence>
<reference evidence="2 3" key="1">
    <citation type="journal article" date="2010" name="Cell">
        <title>The genome of Naegleria gruberi illuminates early eukaryotic versatility.</title>
        <authorList>
            <person name="Fritz-Laylin L.K."/>
            <person name="Prochnik S.E."/>
            <person name="Ginger M.L."/>
            <person name="Dacks J.B."/>
            <person name="Carpenter M.L."/>
            <person name="Field M.C."/>
            <person name="Kuo A."/>
            <person name="Paredez A."/>
            <person name="Chapman J."/>
            <person name="Pham J."/>
            <person name="Shu S."/>
            <person name="Neupane R."/>
            <person name="Cipriano M."/>
            <person name="Mancuso J."/>
            <person name="Tu H."/>
            <person name="Salamov A."/>
            <person name="Lindquist E."/>
            <person name="Shapiro H."/>
            <person name="Lucas S."/>
            <person name="Grigoriev I.V."/>
            <person name="Cande W.Z."/>
            <person name="Fulton C."/>
            <person name="Rokhsar D.S."/>
            <person name="Dawson S.C."/>
        </authorList>
    </citation>
    <scope>NUCLEOTIDE SEQUENCE [LARGE SCALE GENOMIC DNA]</scope>
    <source>
        <strain evidence="2 3">NEG-M</strain>
    </source>
</reference>
<dbReference type="GO" id="GO:1905502">
    <property type="term" value="F:acetyl-CoA binding"/>
    <property type="evidence" value="ECO:0007669"/>
    <property type="project" value="TreeGrafter"/>
</dbReference>
<dbReference type="SUPFAM" id="SSF55729">
    <property type="entry name" value="Acyl-CoA N-acyltransferases (Nat)"/>
    <property type="match status" value="1"/>
</dbReference>
<dbReference type="EMBL" id="GG738860">
    <property type="protein sequence ID" value="EFC45960.1"/>
    <property type="molecule type" value="Genomic_DNA"/>
</dbReference>
<dbReference type="InterPro" id="IPR016181">
    <property type="entry name" value="Acyl_CoA_acyltransferase"/>
</dbReference>
<dbReference type="STRING" id="5762.D2VAI2"/>
<dbReference type="PANTHER" id="PTHR13538:SF4">
    <property type="entry name" value="N-ALPHA-ACETYLTRANSFERASE 80"/>
    <property type="match status" value="1"/>
</dbReference>
<dbReference type="VEuPathDB" id="AmoebaDB:NAEGRDRAFT_65868"/>
<feature type="domain" description="N-acetyltransferase" evidence="1">
    <location>
        <begin position="5"/>
        <end position="157"/>
    </location>
</feature>
<dbReference type="GO" id="GO:0005737">
    <property type="term" value="C:cytoplasm"/>
    <property type="evidence" value="ECO:0007669"/>
    <property type="project" value="TreeGrafter"/>
</dbReference>
<dbReference type="Proteomes" id="UP000006671">
    <property type="component" value="Unassembled WGS sequence"/>
</dbReference>
<organism evidence="3">
    <name type="scientific">Naegleria gruberi</name>
    <name type="common">Amoeba</name>
    <dbReference type="NCBI Taxonomy" id="5762"/>
    <lineage>
        <taxon>Eukaryota</taxon>
        <taxon>Discoba</taxon>
        <taxon>Heterolobosea</taxon>
        <taxon>Tetramitia</taxon>
        <taxon>Eutetramitia</taxon>
        <taxon>Vahlkampfiidae</taxon>
        <taxon>Naegleria</taxon>
    </lineage>
</organism>
<dbReference type="OrthoDB" id="329272at2759"/>
<proteinExistence type="predicted"/>
<keyword evidence="3" id="KW-1185">Reference proteome</keyword>
<dbReference type="Gene3D" id="3.40.630.30">
    <property type="match status" value="1"/>
</dbReference>
<gene>
    <name evidence="2" type="ORF">NAEGRDRAFT_65868</name>
</gene>
<dbReference type="InParanoid" id="D2VAI2"/>
<dbReference type="PANTHER" id="PTHR13538">
    <property type="entry name" value="N-ACETYLTRANSFERASE 6"/>
    <property type="match status" value="1"/>
</dbReference>
<sequence length="189" mass="21686">MSYLRTLSLYEHWDEFVDETVKMIIEEWSSSPSVRKVMLLNDKNTQENNNSPVPVSLILVNEENQVVSHAKLIKSQENVYIIETVVTRKDKRGLGYGKRIVDEMCLYFKNNFITDTSSTLYLSTKIPKFYEKSGFITSQPPEACGKVCSNLNSSQINSLSAMLSKRNQTNLPLSSESKSDEVWMKWIVQ</sequence>
<dbReference type="PROSITE" id="PS51186">
    <property type="entry name" value="GNAT"/>
    <property type="match status" value="1"/>
</dbReference>
<protein>
    <recommendedName>
        <fullName evidence="1">N-acetyltransferase domain-containing protein</fullName>
    </recommendedName>
</protein>
<dbReference type="GO" id="GO:0008080">
    <property type="term" value="F:N-acetyltransferase activity"/>
    <property type="evidence" value="ECO:0007669"/>
    <property type="project" value="InterPro"/>
</dbReference>
<evidence type="ECO:0000313" key="2">
    <source>
        <dbReference type="EMBL" id="EFC45960.1"/>
    </source>
</evidence>
<dbReference type="InterPro" id="IPR000182">
    <property type="entry name" value="GNAT_dom"/>
</dbReference>
<dbReference type="KEGG" id="ngr:NAEGRDRAFT_65868"/>
<dbReference type="Pfam" id="PF13508">
    <property type="entry name" value="Acetyltransf_7"/>
    <property type="match status" value="1"/>
</dbReference>
<evidence type="ECO:0000259" key="1">
    <source>
        <dbReference type="PROSITE" id="PS51186"/>
    </source>
</evidence>
<dbReference type="AlphaFoldDB" id="D2VAI2"/>
<accession>D2VAI2</accession>
<dbReference type="GeneID" id="8848537"/>
<dbReference type="RefSeq" id="XP_002678704.1">
    <property type="nucleotide sequence ID" value="XM_002678658.1"/>
</dbReference>
<dbReference type="InterPro" id="IPR039840">
    <property type="entry name" value="NAA80"/>
</dbReference>
<name>D2VAI2_NAEGR</name>